<organism evidence="18 19">
    <name type="scientific">Paenibacillus agilis</name>
    <dbReference type="NCBI Taxonomy" id="3020863"/>
    <lineage>
        <taxon>Bacteria</taxon>
        <taxon>Bacillati</taxon>
        <taxon>Bacillota</taxon>
        <taxon>Bacilli</taxon>
        <taxon>Bacillales</taxon>
        <taxon>Paenibacillaceae</taxon>
        <taxon>Paenibacillus</taxon>
    </lineage>
</organism>
<dbReference type="SUPFAM" id="SSF53955">
    <property type="entry name" value="Lysozyme-like"/>
    <property type="match status" value="1"/>
</dbReference>
<dbReference type="EMBL" id="VNJK01000001">
    <property type="protein sequence ID" value="TVX94184.1"/>
    <property type="molecule type" value="Genomic_DNA"/>
</dbReference>
<feature type="domain" description="Fibronectin type-III" evidence="17">
    <location>
        <begin position="969"/>
        <end position="1052"/>
    </location>
</feature>
<keyword evidence="2" id="KW-1003">Cell membrane</keyword>
<dbReference type="GO" id="GO:0008955">
    <property type="term" value="F:peptidoglycan glycosyltransferase activity"/>
    <property type="evidence" value="ECO:0007669"/>
    <property type="project" value="UniProtKB-EC"/>
</dbReference>
<evidence type="ECO:0000259" key="17">
    <source>
        <dbReference type="PROSITE" id="PS50853"/>
    </source>
</evidence>
<evidence type="ECO:0000256" key="4">
    <source>
        <dbReference type="ARBA" id="ARBA00022670"/>
    </source>
</evidence>
<evidence type="ECO:0000256" key="7">
    <source>
        <dbReference type="ARBA" id="ARBA00022801"/>
    </source>
</evidence>
<proteinExistence type="predicted"/>
<dbReference type="InterPro" id="IPR012338">
    <property type="entry name" value="Beta-lactam/transpept-like"/>
</dbReference>
<evidence type="ECO:0000256" key="9">
    <source>
        <dbReference type="ARBA" id="ARBA00022984"/>
    </source>
</evidence>
<evidence type="ECO:0000313" key="18">
    <source>
        <dbReference type="EMBL" id="TVX94184.1"/>
    </source>
</evidence>
<dbReference type="Gene3D" id="3.40.710.10">
    <property type="entry name" value="DD-peptidase/beta-lactamase superfamily"/>
    <property type="match status" value="1"/>
</dbReference>
<dbReference type="SMART" id="SM00060">
    <property type="entry name" value="FN3"/>
    <property type="match status" value="2"/>
</dbReference>
<comment type="subcellular location">
    <subcellularLocation>
        <location evidence="1">Cell membrane</location>
    </subcellularLocation>
</comment>
<evidence type="ECO:0000256" key="15">
    <source>
        <dbReference type="SAM" id="MobiDB-lite"/>
    </source>
</evidence>
<dbReference type="Gene3D" id="2.60.40.10">
    <property type="entry name" value="Immunoglobulins"/>
    <property type="match status" value="2"/>
</dbReference>
<keyword evidence="7" id="KW-0378">Hydrolase</keyword>
<evidence type="ECO:0000256" key="3">
    <source>
        <dbReference type="ARBA" id="ARBA00022645"/>
    </source>
</evidence>
<feature type="region of interest" description="Disordered" evidence="15">
    <location>
        <begin position="900"/>
        <end position="985"/>
    </location>
</feature>
<evidence type="ECO:0000256" key="1">
    <source>
        <dbReference type="ARBA" id="ARBA00004236"/>
    </source>
</evidence>
<evidence type="ECO:0000313" key="19">
    <source>
        <dbReference type="Proteomes" id="UP000318102"/>
    </source>
</evidence>
<dbReference type="Proteomes" id="UP000318102">
    <property type="component" value="Unassembled WGS sequence"/>
</dbReference>
<dbReference type="GO" id="GO:0009252">
    <property type="term" value="P:peptidoglycan biosynthetic process"/>
    <property type="evidence" value="ECO:0007669"/>
    <property type="project" value="UniProtKB-KW"/>
</dbReference>
<evidence type="ECO:0000256" key="13">
    <source>
        <dbReference type="ARBA" id="ARBA00034000"/>
    </source>
</evidence>
<dbReference type="GO" id="GO:0008360">
    <property type="term" value="P:regulation of cell shape"/>
    <property type="evidence" value="ECO:0007669"/>
    <property type="project" value="UniProtKB-KW"/>
</dbReference>
<feature type="compositionally biased region" description="Basic and acidic residues" evidence="15">
    <location>
        <begin position="804"/>
        <end position="815"/>
    </location>
</feature>
<dbReference type="InterPro" id="IPR013783">
    <property type="entry name" value="Ig-like_fold"/>
</dbReference>
<feature type="domain" description="Fibronectin type-III" evidence="17">
    <location>
        <begin position="816"/>
        <end position="912"/>
    </location>
</feature>
<dbReference type="GO" id="GO:0009002">
    <property type="term" value="F:serine-type D-Ala-D-Ala carboxypeptidase activity"/>
    <property type="evidence" value="ECO:0007669"/>
    <property type="project" value="UniProtKB-EC"/>
</dbReference>
<dbReference type="Pfam" id="PF00912">
    <property type="entry name" value="Transgly"/>
    <property type="match status" value="1"/>
</dbReference>
<keyword evidence="19" id="KW-1185">Reference proteome</keyword>
<comment type="catalytic activity">
    <reaction evidence="14">
        <text>[GlcNAc-(1-&gt;4)-Mur2Ac(oyl-L-Ala-gamma-D-Glu-L-Lys-D-Ala-D-Ala)](n)-di-trans,octa-cis-undecaprenyl diphosphate + beta-D-GlcNAc-(1-&gt;4)-Mur2Ac(oyl-L-Ala-gamma-D-Glu-L-Lys-D-Ala-D-Ala)-di-trans,octa-cis-undecaprenyl diphosphate = [GlcNAc-(1-&gt;4)-Mur2Ac(oyl-L-Ala-gamma-D-Glu-L-Lys-D-Ala-D-Ala)](n+1)-di-trans,octa-cis-undecaprenyl diphosphate + di-trans,octa-cis-undecaprenyl diphosphate + H(+)</text>
        <dbReference type="Rhea" id="RHEA:23708"/>
        <dbReference type="Rhea" id="RHEA-COMP:9602"/>
        <dbReference type="Rhea" id="RHEA-COMP:9603"/>
        <dbReference type="ChEBI" id="CHEBI:15378"/>
        <dbReference type="ChEBI" id="CHEBI:58405"/>
        <dbReference type="ChEBI" id="CHEBI:60033"/>
        <dbReference type="ChEBI" id="CHEBI:78435"/>
        <dbReference type="EC" id="2.4.99.28"/>
    </reaction>
</comment>
<keyword evidence="8" id="KW-0133">Cell shape</keyword>
<dbReference type="GO" id="GO:0005886">
    <property type="term" value="C:plasma membrane"/>
    <property type="evidence" value="ECO:0007669"/>
    <property type="project" value="UniProtKB-SubCell"/>
</dbReference>
<dbReference type="PANTHER" id="PTHR32282:SF11">
    <property type="entry name" value="PENICILLIN-BINDING PROTEIN 1B"/>
    <property type="match status" value="1"/>
</dbReference>
<keyword evidence="12" id="KW-0961">Cell wall biogenesis/degradation</keyword>
<feature type="compositionally biased region" description="Polar residues" evidence="15">
    <location>
        <begin position="915"/>
        <end position="931"/>
    </location>
</feature>
<keyword evidence="5" id="KW-0328">Glycosyltransferase</keyword>
<comment type="catalytic activity">
    <reaction evidence="13">
        <text>Preferential cleavage: (Ac)2-L-Lys-D-Ala-|-D-Ala. Also transpeptidation of peptidyl-alanyl moieties that are N-acyl substituents of D-alanine.</text>
        <dbReference type="EC" id="3.4.16.4"/>
    </reaction>
</comment>
<feature type="compositionally biased region" description="Low complexity" evidence="15">
    <location>
        <begin position="932"/>
        <end position="966"/>
    </location>
</feature>
<dbReference type="InterPro" id="IPR023346">
    <property type="entry name" value="Lysozyme-like_dom_sf"/>
</dbReference>
<feature type="region of interest" description="Disordered" evidence="15">
    <location>
        <begin position="799"/>
        <end position="838"/>
    </location>
</feature>
<dbReference type="InterPro" id="IPR001264">
    <property type="entry name" value="Glyco_trans_51"/>
</dbReference>
<keyword evidence="16" id="KW-1133">Transmembrane helix</keyword>
<evidence type="ECO:0000256" key="10">
    <source>
        <dbReference type="ARBA" id="ARBA00023136"/>
    </source>
</evidence>
<keyword evidence="11" id="KW-0511">Multifunctional enzyme</keyword>
<evidence type="ECO:0000256" key="5">
    <source>
        <dbReference type="ARBA" id="ARBA00022676"/>
    </source>
</evidence>
<dbReference type="Pfam" id="PF00905">
    <property type="entry name" value="Transpeptidase"/>
    <property type="match status" value="1"/>
</dbReference>
<dbReference type="PANTHER" id="PTHR32282">
    <property type="entry name" value="BINDING PROTEIN TRANSPEPTIDASE, PUTATIVE-RELATED"/>
    <property type="match status" value="1"/>
</dbReference>
<name>A0A559J2S3_9BACL</name>
<dbReference type="CDD" id="cd00063">
    <property type="entry name" value="FN3"/>
    <property type="match status" value="1"/>
</dbReference>
<evidence type="ECO:0000256" key="6">
    <source>
        <dbReference type="ARBA" id="ARBA00022679"/>
    </source>
</evidence>
<evidence type="ECO:0000256" key="12">
    <source>
        <dbReference type="ARBA" id="ARBA00023316"/>
    </source>
</evidence>
<dbReference type="InterPro" id="IPR036116">
    <property type="entry name" value="FN3_sf"/>
</dbReference>
<dbReference type="GO" id="GO:0008658">
    <property type="term" value="F:penicillin binding"/>
    <property type="evidence" value="ECO:0007669"/>
    <property type="project" value="InterPro"/>
</dbReference>
<gene>
    <name evidence="18" type="ORF">FPZ44_14665</name>
</gene>
<feature type="compositionally biased region" description="Low complexity" evidence="15">
    <location>
        <begin position="817"/>
        <end position="829"/>
    </location>
</feature>
<dbReference type="PROSITE" id="PS50853">
    <property type="entry name" value="FN3"/>
    <property type="match status" value="2"/>
</dbReference>
<evidence type="ECO:0000256" key="14">
    <source>
        <dbReference type="ARBA" id="ARBA00049902"/>
    </source>
</evidence>
<keyword evidence="9" id="KW-0573">Peptidoglycan synthesis</keyword>
<comment type="caution">
    <text evidence="18">The sequence shown here is derived from an EMBL/GenBank/DDBJ whole genome shotgun (WGS) entry which is preliminary data.</text>
</comment>
<dbReference type="SUPFAM" id="SSF49265">
    <property type="entry name" value="Fibronectin type III"/>
    <property type="match status" value="2"/>
</dbReference>
<dbReference type="InterPro" id="IPR036950">
    <property type="entry name" value="PBP_transglycosylase"/>
</dbReference>
<evidence type="ECO:0000256" key="11">
    <source>
        <dbReference type="ARBA" id="ARBA00023268"/>
    </source>
</evidence>
<evidence type="ECO:0000256" key="8">
    <source>
        <dbReference type="ARBA" id="ARBA00022960"/>
    </source>
</evidence>
<protein>
    <submittedName>
        <fullName evidence="18">Carboxypeptidase</fullName>
    </submittedName>
</protein>
<keyword evidence="16" id="KW-0812">Transmembrane</keyword>
<dbReference type="RefSeq" id="WP_144991295.1">
    <property type="nucleotide sequence ID" value="NZ_VNJK01000001.1"/>
</dbReference>
<dbReference type="InterPro" id="IPR003961">
    <property type="entry name" value="FN3_dom"/>
</dbReference>
<keyword evidence="10 16" id="KW-0472">Membrane</keyword>
<accession>A0A559J2S3</accession>
<evidence type="ECO:0000256" key="2">
    <source>
        <dbReference type="ARBA" id="ARBA00022475"/>
    </source>
</evidence>
<dbReference type="SUPFAM" id="SSF56601">
    <property type="entry name" value="beta-lactamase/transpeptidase-like"/>
    <property type="match status" value="1"/>
</dbReference>
<sequence length="1052" mass="115702">MVEETLTKSKGDPTRPKRSVGRIIWNTFKWFTLFGVLCCFLAGGIAVGYITSLVKDDPIRSKEHIVQKVDENAITGFAYFNDGTPIGQLRTEEDRIPIKYDQIPKVVIDALIATEDNRFFEHNGIDIRGTSRAVLQQVLDKPVQTGGSTLTQQLARSVFLNAERTNTRKAKEIFLSLRIERILTKEQILEAYLNKVPFGNGSNGYQVFGIKSAAKGIFNIHDLDKLNIAQSAYLAGLPQLPSAYTAFTGKGAYNEKGINRAIKRQKLVLKRMLEENKITQQQYEEALKFDIRKSLAQPRQKAYSTYPYLMLDIERAAVETLILSRNPEMTKADLRKEEHQQLVEDTKAEVLRGGYHITTTIDKKIYKMMRNIAEDPKNFSKDHPVKGTEQVAAMMIDHRTGAILGMIEGRDFYKEQMNHATQMLRQPGSTMKTLAAFLPALEKGIIQPASIIDDAPVILKNGDGTYHIPINAGRKFQGLVTARHAFNQSLNAPAIKLFNEDLKVKNAWDFVEKLGITTLHERDYQAQTGVIGGLTNGVTVEEFTNAYAAIANNGKLNDAFLINKIVDSNGKEVYKHQVKPTQVVSPQTAYLMTDMLRTAVTNGTGGEVNRKFHQDDYTIVGKTGTTQNDADSWFIGYSPDVTLGVWVGFKEPKHTLSRNEVKHSMQVWAKIMNEAIELKPQMFKNKTFKRPDDIVRRTVSGYSGKLPSKNTDKFNTDLFNRKYVPTKVEDVLVSMTYITYNGVNYIANPATPDDMTQQKVVVKREKPIQTLMDELRRALGNLSSGSSRRSLEWYLPLDASTDAPTKKDPRKDDGKAPTSPSSVSVTSNNGKATISFNPSGSNDVVGYRLYRSIDGKPYQQTGQVVLTGDSYTFGNAVSNAHSYNYYVTAVDVVGKESAASAPASLNGGTPPVDPNSGNPTNPSTEPGTNPDNSSGSTTTETTGSNGQTTNGNGSSETGSTNNGSTQVAAPEAPSGLSASKTAGGVSLSWNSSATAVKYYVYYKSSQGGSYKRIGNTNSTSFTYTSDAPQGSYHVTAENRVGESSASSSVTIE</sequence>
<reference evidence="18 19" key="1">
    <citation type="submission" date="2019-07" db="EMBL/GenBank/DDBJ databases">
        <authorList>
            <person name="Kim J."/>
        </authorList>
    </citation>
    <scope>NUCLEOTIDE SEQUENCE [LARGE SCALE GENOMIC DNA]</scope>
    <source>
        <strain evidence="18 19">N4</strain>
    </source>
</reference>
<feature type="transmembrane region" description="Helical" evidence="16">
    <location>
        <begin position="27"/>
        <end position="50"/>
    </location>
</feature>
<dbReference type="InterPro" id="IPR001460">
    <property type="entry name" value="PCN-bd_Tpept"/>
</dbReference>
<dbReference type="AlphaFoldDB" id="A0A559J2S3"/>
<dbReference type="GO" id="GO:0071555">
    <property type="term" value="P:cell wall organization"/>
    <property type="evidence" value="ECO:0007669"/>
    <property type="project" value="UniProtKB-KW"/>
</dbReference>
<dbReference type="OrthoDB" id="9766909at2"/>
<keyword evidence="3 18" id="KW-0121">Carboxypeptidase</keyword>
<dbReference type="GO" id="GO:0006508">
    <property type="term" value="P:proteolysis"/>
    <property type="evidence" value="ECO:0007669"/>
    <property type="project" value="UniProtKB-KW"/>
</dbReference>
<keyword evidence="4" id="KW-0645">Protease</keyword>
<dbReference type="InterPro" id="IPR050396">
    <property type="entry name" value="Glycosyltr_51/Transpeptidase"/>
</dbReference>
<dbReference type="Gene3D" id="1.10.3810.10">
    <property type="entry name" value="Biosynthetic peptidoglycan transglycosylase-like"/>
    <property type="match status" value="1"/>
</dbReference>
<dbReference type="GO" id="GO:0030288">
    <property type="term" value="C:outer membrane-bounded periplasmic space"/>
    <property type="evidence" value="ECO:0007669"/>
    <property type="project" value="TreeGrafter"/>
</dbReference>
<evidence type="ECO:0000256" key="16">
    <source>
        <dbReference type="SAM" id="Phobius"/>
    </source>
</evidence>
<keyword evidence="6" id="KW-0808">Transferase</keyword>